<accession>A0A1Y3GCJ2</accession>
<dbReference type="EMBL" id="MRZU01000003">
    <property type="protein sequence ID" value="OUJ19158.1"/>
    <property type="molecule type" value="Genomic_DNA"/>
</dbReference>
<organism evidence="1 2">
    <name type="scientific">Methanonatronarchaeum thermophilum</name>
    <dbReference type="NCBI Taxonomy" id="1927129"/>
    <lineage>
        <taxon>Archaea</taxon>
        <taxon>Methanobacteriati</taxon>
        <taxon>Methanobacteriota</taxon>
        <taxon>Methanonatronarchaeia</taxon>
        <taxon>Methanonatronarchaeales</taxon>
        <taxon>Methanonatronarchaeaceae</taxon>
        <taxon>Methanonatronarchaeum</taxon>
    </lineage>
</organism>
<gene>
    <name evidence="1" type="ORF">AMET1_0811</name>
</gene>
<dbReference type="Proteomes" id="UP000195137">
    <property type="component" value="Unassembled WGS sequence"/>
</dbReference>
<sequence>MGEDWLSKSLGKIFRRMGSSFEEAKKEFKYGYKDSLLESDNTRSKGEKKGKKKPFVDVFKKGDRLKVLVEAPGAIKEKIHIGVYNEDTLHIYIPSKTKEDYSVDIKLPSKVKTKKARYKYNNGVMAVSLDIQD</sequence>
<name>A0A1Y3GCJ2_9EURY</name>
<dbReference type="AlphaFoldDB" id="A0A1Y3GCJ2"/>
<evidence type="ECO:0000313" key="2">
    <source>
        <dbReference type="Proteomes" id="UP000195137"/>
    </source>
</evidence>
<keyword evidence="2" id="KW-1185">Reference proteome</keyword>
<proteinExistence type="predicted"/>
<dbReference type="InterPro" id="IPR008978">
    <property type="entry name" value="HSP20-like_chaperone"/>
</dbReference>
<dbReference type="Gene3D" id="2.60.40.790">
    <property type="match status" value="1"/>
</dbReference>
<dbReference type="SUPFAM" id="SSF49764">
    <property type="entry name" value="HSP20-like chaperones"/>
    <property type="match status" value="1"/>
</dbReference>
<comment type="caution">
    <text evidence="1">The sequence shown here is derived from an EMBL/GenBank/DDBJ whole genome shotgun (WGS) entry which is preliminary data.</text>
</comment>
<evidence type="ECO:0000313" key="1">
    <source>
        <dbReference type="EMBL" id="OUJ19158.1"/>
    </source>
</evidence>
<protein>
    <submittedName>
        <fullName evidence="1">Molecular chaperone HSP20 family, IbpA</fullName>
    </submittedName>
</protein>
<reference evidence="1 2" key="1">
    <citation type="submission" date="2016-12" db="EMBL/GenBank/DDBJ databases">
        <title>Discovery of methanogenic haloarchaea.</title>
        <authorList>
            <person name="Sorokin D.Y."/>
            <person name="Makarova K.S."/>
            <person name="Abbas B."/>
            <person name="Ferrer M."/>
            <person name="Golyshin P.N."/>
        </authorList>
    </citation>
    <scope>NUCLEOTIDE SEQUENCE [LARGE SCALE GENOMIC DNA]</scope>
    <source>
        <strain evidence="1">AMET1</strain>
    </source>
</reference>
<dbReference type="CDD" id="cd00298">
    <property type="entry name" value="ACD_sHsps_p23-like"/>
    <property type="match status" value="1"/>
</dbReference>
<dbReference type="RefSeq" id="WP_086637192.1">
    <property type="nucleotide sequence ID" value="NZ_MRZU01000003.1"/>
</dbReference>